<evidence type="ECO:0000256" key="1">
    <source>
        <dbReference type="SAM" id="MobiDB-lite"/>
    </source>
</evidence>
<dbReference type="PROSITE" id="PS51257">
    <property type="entry name" value="PROKAR_LIPOPROTEIN"/>
    <property type="match status" value="1"/>
</dbReference>
<dbReference type="AlphaFoldDB" id="A0A3P3QNP5"/>
<feature type="compositionally biased region" description="Polar residues" evidence="1">
    <location>
        <begin position="130"/>
        <end position="139"/>
    </location>
</feature>
<accession>A0A3P3QNP5</accession>
<sequence>MRKLIWLAPVVLVAACGSDDKANSAPVFANSSFVTETDTAVMAQLMATDPDGDPLSYSIESQPANGILTVNSNGSFVYQPQTEYTGSDSFIARVTDGEVSVTATISLDINRATVSFLQYSKAAFAQQETDTALSTNGRDFTQDTEDTADYAEVFQ</sequence>
<dbReference type="Proteomes" id="UP000276260">
    <property type="component" value="Unassembled WGS sequence"/>
</dbReference>
<dbReference type="SUPFAM" id="SSF49313">
    <property type="entry name" value="Cadherin-like"/>
    <property type="match status" value="1"/>
</dbReference>
<dbReference type="GO" id="GO:0016020">
    <property type="term" value="C:membrane"/>
    <property type="evidence" value="ECO:0007669"/>
    <property type="project" value="InterPro"/>
</dbReference>
<dbReference type="GO" id="GO:0005509">
    <property type="term" value="F:calcium ion binding"/>
    <property type="evidence" value="ECO:0007669"/>
    <property type="project" value="InterPro"/>
</dbReference>
<dbReference type="Gene3D" id="2.60.40.3440">
    <property type="match status" value="1"/>
</dbReference>
<evidence type="ECO:0008006" key="4">
    <source>
        <dbReference type="Google" id="ProtNLM"/>
    </source>
</evidence>
<proteinExistence type="predicted"/>
<feature type="region of interest" description="Disordered" evidence="1">
    <location>
        <begin position="130"/>
        <end position="155"/>
    </location>
</feature>
<dbReference type="InterPro" id="IPR015919">
    <property type="entry name" value="Cadherin-like_sf"/>
</dbReference>
<dbReference type="EMBL" id="RRCF01000001">
    <property type="protein sequence ID" value="RRJ22862.1"/>
    <property type="molecule type" value="Genomic_DNA"/>
</dbReference>
<keyword evidence="3" id="KW-1185">Reference proteome</keyword>
<dbReference type="OrthoDB" id="5769598at2"/>
<reference evidence="2 3" key="1">
    <citation type="submission" date="2018-11" db="EMBL/GenBank/DDBJ databases">
        <title>Draft genome analysis of Rheinheimera mesophila isolated from an industrial waste site.</title>
        <authorList>
            <person name="Yu Q."/>
            <person name="Qi Y."/>
            <person name="Zhang H."/>
            <person name="Lu Y."/>
            <person name="Pu J."/>
        </authorList>
    </citation>
    <scope>NUCLEOTIDE SEQUENCE [LARGE SCALE GENOMIC DNA]</scope>
    <source>
        <strain evidence="2 3">IITR13</strain>
    </source>
</reference>
<name>A0A3P3QNP5_9GAMM</name>
<evidence type="ECO:0000313" key="2">
    <source>
        <dbReference type="EMBL" id="RRJ22862.1"/>
    </source>
</evidence>
<comment type="caution">
    <text evidence="2">The sequence shown here is derived from an EMBL/GenBank/DDBJ whole genome shotgun (WGS) entry which is preliminary data.</text>
</comment>
<dbReference type="Pfam" id="PF17963">
    <property type="entry name" value="Big_9"/>
    <property type="match status" value="1"/>
</dbReference>
<evidence type="ECO:0000313" key="3">
    <source>
        <dbReference type="Proteomes" id="UP000276260"/>
    </source>
</evidence>
<gene>
    <name evidence="2" type="ORF">EIK76_01905</name>
</gene>
<dbReference type="RefSeq" id="WP_046519615.1">
    <property type="nucleotide sequence ID" value="NZ_LAVS01000014.1"/>
</dbReference>
<organism evidence="2 3">
    <name type="scientific">Rheinheimera mesophila</name>
    <dbReference type="NCBI Taxonomy" id="1547515"/>
    <lineage>
        <taxon>Bacteria</taxon>
        <taxon>Pseudomonadati</taxon>
        <taxon>Pseudomonadota</taxon>
        <taxon>Gammaproteobacteria</taxon>
        <taxon>Chromatiales</taxon>
        <taxon>Chromatiaceae</taxon>
        <taxon>Rheinheimera</taxon>
    </lineage>
</organism>
<protein>
    <recommendedName>
        <fullName evidence="4">Cadherin repeat domain-containing protein</fullName>
    </recommendedName>
</protein>